<evidence type="ECO:0000313" key="2">
    <source>
        <dbReference type="Proteomes" id="UP000720189"/>
    </source>
</evidence>
<evidence type="ECO:0000313" key="1">
    <source>
        <dbReference type="EMBL" id="KAH7253760.1"/>
    </source>
</evidence>
<reference evidence="1" key="1">
    <citation type="journal article" date="2021" name="Nat. Commun.">
        <title>Genetic determinants of endophytism in the Arabidopsis root mycobiome.</title>
        <authorList>
            <person name="Mesny F."/>
            <person name="Miyauchi S."/>
            <person name="Thiergart T."/>
            <person name="Pickel B."/>
            <person name="Atanasova L."/>
            <person name="Karlsson M."/>
            <person name="Huettel B."/>
            <person name="Barry K.W."/>
            <person name="Haridas S."/>
            <person name="Chen C."/>
            <person name="Bauer D."/>
            <person name="Andreopoulos W."/>
            <person name="Pangilinan J."/>
            <person name="LaButti K."/>
            <person name="Riley R."/>
            <person name="Lipzen A."/>
            <person name="Clum A."/>
            <person name="Drula E."/>
            <person name="Henrissat B."/>
            <person name="Kohler A."/>
            <person name="Grigoriev I.V."/>
            <person name="Martin F.M."/>
            <person name="Hacquard S."/>
        </authorList>
    </citation>
    <scope>NUCLEOTIDE SEQUENCE</scope>
    <source>
        <strain evidence="1">MPI-CAGE-AT-0023</strain>
    </source>
</reference>
<protein>
    <submittedName>
        <fullName evidence="1">Uncharacterized protein</fullName>
    </submittedName>
</protein>
<dbReference type="Proteomes" id="UP000720189">
    <property type="component" value="Unassembled WGS sequence"/>
</dbReference>
<dbReference type="RefSeq" id="XP_046050007.1">
    <property type="nucleotide sequence ID" value="XM_046192607.1"/>
</dbReference>
<feature type="non-terminal residue" evidence="1">
    <location>
        <position position="1"/>
    </location>
</feature>
<dbReference type="AlphaFoldDB" id="A0A9P9HAS2"/>
<accession>A0A9P9HAS2</accession>
<dbReference type="EMBL" id="JAGMUX010000007">
    <property type="protein sequence ID" value="KAH7253760.1"/>
    <property type="molecule type" value="Genomic_DNA"/>
</dbReference>
<comment type="caution">
    <text evidence="1">The sequence shown here is derived from an EMBL/GenBank/DDBJ whole genome shotgun (WGS) entry which is preliminary data.</text>
</comment>
<proteinExistence type="predicted"/>
<keyword evidence="2" id="KW-1185">Reference proteome</keyword>
<dbReference type="OrthoDB" id="5092088at2759"/>
<dbReference type="GeneID" id="70222561"/>
<sequence>MKLPRKACPLPLSLPTWTLQACKSSIANMSLVQIQWSIDNTIFKSGEVLLKLFKAARDDDVQGSAIMALEALGSSLMVCPDRLDQATAALANTSRFQVLQDTLVTIGLTSGGVAYFVRKTATQAIPVFALATSLKAFFGDEVIGHILHEMLACRGLNRKPDLRCSRDQLSRVVASLSGYTDSIIPNTTVKKLVNTLRHRSNPGVDWLTDAWAQPSPKELATIYSAVYAALQKEDVDLVTLTGHFGCVIVCSTLLWLQEDDAQLVVDGQVFIPSRTIPPKISIQLSTKRSSQKASWIVQEWSEATAISTLLVEDAGSPGRLSRFPSFAPASTAKEILRAQYQLSESQTAQVGKIATALVLVAMERGLVTLSPKVEGQIPREVKLKAFCQTSYLAKVDESMTCYGWDKGELSEGADMANQIKEWTEQGFPGLPLDEIKAPHPLTQKPIDRISWIVEFIINQWYTKTGVTDSTIGREVSEPAIYIAAESLYTCVCSRFPQQRFFRVGTFSSITYNGAAMMHWIIRHEGLRGRTDTPAPIAKLVSYVVESVSLGQLRCDCMGSLVPGVSNMEYIAEYSNLTSEQTVHRSDLAYAMNGYVAWIPQLRSISTLERSAFAVEICAGYMRYAAVEGDQGYNNLLRIQADDSLVEYSDGNSQELPATHLNPFDVKGNYVGLKPFTDTEGLLVKHYWNQVSRVLHLRTNVVHPPSGRVRPMDWMASIEALASATHLRTNPMPSFAEEAMAQTWRAENIWSTICTASVACTSLPVSSNGIPVRCVSQTWGNEELRFFLAGIVSHHRVYVCHGDASMVKCIQTALEGEADLDGRAMWWDKWPGASTKATPWMNPSVADQLVNPGWFILS</sequence>
<organism evidence="1 2">
    <name type="scientific">Fusarium redolens</name>
    <dbReference type="NCBI Taxonomy" id="48865"/>
    <lineage>
        <taxon>Eukaryota</taxon>
        <taxon>Fungi</taxon>
        <taxon>Dikarya</taxon>
        <taxon>Ascomycota</taxon>
        <taxon>Pezizomycotina</taxon>
        <taxon>Sordariomycetes</taxon>
        <taxon>Hypocreomycetidae</taxon>
        <taxon>Hypocreales</taxon>
        <taxon>Nectriaceae</taxon>
        <taxon>Fusarium</taxon>
        <taxon>Fusarium redolens species complex</taxon>
    </lineage>
</organism>
<name>A0A9P9HAS2_FUSRE</name>
<gene>
    <name evidence="1" type="ORF">BKA55DRAFT_566196</name>
</gene>
<dbReference type="PROSITE" id="PS51257">
    <property type="entry name" value="PROKAR_LIPOPROTEIN"/>
    <property type="match status" value="1"/>
</dbReference>